<evidence type="ECO:0000256" key="5">
    <source>
        <dbReference type="ARBA" id="ARBA00022989"/>
    </source>
</evidence>
<evidence type="ECO:0000256" key="6">
    <source>
        <dbReference type="ARBA" id="ARBA00023136"/>
    </source>
</evidence>
<name>A0A2U0SP40_9PAST</name>
<dbReference type="Pfam" id="PF00884">
    <property type="entry name" value="Sulfatase"/>
    <property type="match status" value="1"/>
</dbReference>
<proteinExistence type="inferred from homology"/>
<keyword evidence="3 10" id="KW-0808">Transferase</keyword>
<comment type="similarity">
    <text evidence="7">Belongs to the phosphoethanolamine transferase family.</text>
</comment>
<evidence type="ECO:0000256" key="1">
    <source>
        <dbReference type="ARBA" id="ARBA00004651"/>
    </source>
</evidence>
<reference evidence="10 11" key="1">
    <citation type="submission" date="2018-05" db="EMBL/GenBank/DDBJ databases">
        <title>Genomic Encyclopedia of Type Strains, Phase IV (KMG-IV): sequencing the most valuable type-strain genomes for metagenomic binning, comparative biology and taxonomic classification.</title>
        <authorList>
            <person name="Goeker M."/>
        </authorList>
    </citation>
    <scope>NUCLEOTIDE SEQUENCE [LARGE SCALE GENOMIC DNA]</scope>
    <source>
        <strain evidence="10 11">DSM 22999</strain>
    </source>
</reference>
<evidence type="ECO:0000313" key="11">
    <source>
        <dbReference type="Proteomes" id="UP000245909"/>
    </source>
</evidence>
<feature type="transmembrane region" description="Helical" evidence="8">
    <location>
        <begin position="12"/>
        <end position="29"/>
    </location>
</feature>
<evidence type="ECO:0000256" key="8">
    <source>
        <dbReference type="SAM" id="Phobius"/>
    </source>
</evidence>
<comment type="subcellular location">
    <subcellularLocation>
        <location evidence="1">Cell membrane</location>
        <topology evidence="1">Multi-pass membrane protein</topology>
    </subcellularLocation>
</comment>
<dbReference type="InterPro" id="IPR017850">
    <property type="entry name" value="Alkaline_phosphatase_core_sf"/>
</dbReference>
<dbReference type="PANTHER" id="PTHR30443">
    <property type="entry name" value="INNER MEMBRANE PROTEIN"/>
    <property type="match status" value="1"/>
</dbReference>
<dbReference type="InterPro" id="IPR000917">
    <property type="entry name" value="Sulfatase_N"/>
</dbReference>
<dbReference type="InterPro" id="IPR058130">
    <property type="entry name" value="PEA_transf_C"/>
</dbReference>
<dbReference type="PANTHER" id="PTHR30443:SF4">
    <property type="entry name" value="PHOSPHOETHANOLAMINE TRANSFERASE OPGE-RELATED"/>
    <property type="match status" value="1"/>
</dbReference>
<dbReference type="RefSeq" id="WP_116632081.1">
    <property type="nucleotide sequence ID" value="NZ_QENU01000009.1"/>
</dbReference>
<dbReference type="CDD" id="cd16017">
    <property type="entry name" value="LptA"/>
    <property type="match status" value="1"/>
</dbReference>
<feature type="domain" description="Sulfatase N-terminal" evidence="9">
    <location>
        <begin position="213"/>
        <end position="478"/>
    </location>
</feature>
<protein>
    <submittedName>
        <fullName evidence="10">Glucan phosphoethanolaminetransferase (Alkaline phosphatase superfamily)</fullName>
    </submittedName>
</protein>
<dbReference type="AlphaFoldDB" id="A0A2U0SP40"/>
<feature type="transmembrane region" description="Helical" evidence="8">
    <location>
        <begin position="35"/>
        <end position="52"/>
    </location>
</feature>
<dbReference type="Gene3D" id="3.40.720.10">
    <property type="entry name" value="Alkaline Phosphatase, subunit A"/>
    <property type="match status" value="1"/>
</dbReference>
<dbReference type="GO" id="GO:0016776">
    <property type="term" value="F:phosphotransferase activity, phosphate group as acceptor"/>
    <property type="evidence" value="ECO:0007669"/>
    <property type="project" value="TreeGrafter"/>
</dbReference>
<keyword evidence="6 8" id="KW-0472">Membrane</keyword>
<evidence type="ECO:0000256" key="2">
    <source>
        <dbReference type="ARBA" id="ARBA00022475"/>
    </source>
</evidence>
<feature type="transmembrane region" description="Helical" evidence="8">
    <location>
        <begin position="137"/>
        <end position="154"/>
    </location>
</feature>
<feature type="transmembrane region" description="Helical" evidence="8">
    <location>
        <begin position="105"/>
        <end position="125"/>
    </location>
</feature>
<keyword evidence="11" id="KW-1185">Reference proteome</keyword>
<keyword evidence="2" id="KW-1003">Cell membrane</keyword>
<organism evidence="10 11">
    <name type="scientific">Alitibacter langaaensis DSM 22999</name>
    <dbReference type="NCBI Taxonomy" id="1122935"/>
    <lineage>
        <taxon>Bacteria</taxon>
        <taxon>Pseudomonadati</taxon>
        <taxon>Pseudomonadota</taxon>
        <taxon>Gammaproteobacteria</taxon>
        <taxon>Pasteurellales</taxon>
        <taxon>Pasteurellaceae</taxon>
        <taxon>Alitibacter</taxon>
    </lineage>
</organism>
<dbReference type="OrthoDB" id="9786870at2"/>
<keyword evidence="4 8" id="KW-0812">Transmembrane</keyword>
<dbReference type="GO" id="GO:0009244">
    <property type="term" value="P:lipopolysaccharide core region biosynthetic process"/>
    <property type="evidence" value="ECO:0007669"/>
    <property type="project" value="TreeGrafter"/>
</dbReference>
<dbReference type="GO" id="GO:0005886">
    <property type="term" value="C:plasma membrane"/>
    <property type="evidence" value="ECO:0007669"/>
    <property type="project" value="UniProtKB-SubCell"/>
</dbReference>
<keyword evidence="5 8" id="KW-1133">Transmembrane helix</keyword>
<evidence type="ECO:0000256" key="4">
    <source>
        <dbReference type="ARBA" id="ARBA00022692"/>
    </source>
</evidence>
<sequence length="518" mass="59490">MKRELGTKKFSIVFYLLLLIYSVISHLALGYPPNIYAILGNFLILLMAYRLSKFLFCAILLIHSLICTAYIPEAIFYGSPSIGIIASLLETNSQESWEYLQSLPLYSYAICIIFLLFSLGVMIFSMKINRTLFQKKYLIVFLLLTVIATVYKPWSNERKGKGFYLPDTRVSLVGFYLINYQLIKGYHAEKDKINLMKNIPATWQIESAQPSYQNYVLVIGESMRQDYLSMYGYPHNTTPFLASTNGVVLNHYISAAPNTQTSLLRTLYHYQGEQTQYQNNIITLAKSAGFKTYWFSNQGMTGGFDTVAARVGATADEVYFTKHFSDSSININDRKLLPIFAEKLQQPSDKPRLFVLYLMGSHPEFCQRLTEKPSFDFINKNLSCYLESLKQTDSLLKQIVHQLQLRGESYSLIYFSDHGLSHTDKDSSSVNLRVGSEHKENYQVPFIKISSDDKERITLNASRSAFNFIYGFAQWLNVKEKSLDNGYQFFSENNDKIKVFNWHNDIDFEPLASDPALQ</sequence>
<accession>A0A2U0SP40</accession>
<evidence type="ECO:0000313" key="10">
    <source>
        <dbReference type="EMBL" id="PVX33097.1"/>
    </source>
</evidence>
<dbReference type="Proteomes" id="UP000245909">
    <property type="component" value="Unassembled WGS sequence"/>
</dbReference>
<dbReference type="EMBL" id="QENU01000009">
    <property type="protein sequence ID" value="PVX33097.1"/>
    <property type="molecule type" value="Genomic_DNA"/>
</dbReference>
<evidence type="ECO:0000259" key="9">
    <source>
        <dbReference type="Pfam" id="PF00884"/>
    </source>
</evidence>
<dbReference type="SUPFAM" id="SSF53649">
    <property type="entry name" value="Alkaline phosphatase-like"/>
    <property type="match status" value="1"/>
</dbReference>
<evidence type="ECO:0000256" key="3">
    <source>
        <dbReference type="ARBA" id="ARBA00022679"/>
    </source>
</evidence>
<gene>
    <name evidence="10" type="ORF">C8D76_10963</name>
</gene>
<evidence type="ECO:0000256" key="7">
    <source>
        <dbReference type="ARBA" id="ARBA00038481"/>
    </source>
</evidence>
<feature type="transmembrane region" description="Helical" evidence="8">
    <location>
        <begin position="59"/>
        <end position="85"/>
    </location>
</feature>
<dbReference type="InterPro" id="IPR040423">
    <property type="entry name" value="PEA_transferase"/>
</dbReference>
<comment type="caution">
    <text evidence="10">The sequence shown here is derived from an EMBL/GenBank/DDBJ whole genome shotgun (WGS) entry which is preliminary data.</text>
</comment>